<reference evidence="2" key="1">
    <citation type="journal article" date="2024" name="IScience">
        <title>Strigolactones Initiate the Formation of Haustorium-like Structures in Castilleja.</title>
        <authorList>
            <person name="Buerger M."/>
            <person name="Peterson D."/>
            <person name="Chory J."/>
        </authorList>
    </citation>
    <scope>NUCLEOTIDE SEQUENCE [LARGE SCALE GENOMIC DNA]</scope>
</reference>
<sequence length="105" mass="12372">MVQSLHVLVFDEDEQIWRKVHTFGPIGVDVEHVWECSKNEKMLCFKGCRLFLLDPVTGRVKVYENKPRVSPFRPHLYTEGLTCIKGMESEPEKEENYFWAILDNN</sequence>
<proteinExistence type="predicted"/>
<organism evidence="1 2">
    <name type="scientific">Castilleja foliolosa</name>
    <dbReference type="NCBI Taxonomy" id="1961234"/>
    <lineage>
        <taxon>Eukaryota</taxon>
        <taxon>Viridiplantae</taxon>
        <taxon>Streptophyta</taxon>
        <taxon>Embryophyta</taxon>
        <taxon>Tracheophyta</taxon>
        <taxon>Spermatophyta</taxon>
        <taxon>Magnoliopsida</taxon>
        <taxon>eudicotyledons</taxon>
        <taxon>Gunneridae</taxon>
        <taxon>Pentapetalae</taxon>
        <taxon>asterids</taxon>
        <taxon>lamiids</taxon>
        <taxon>Lamiales</taxon>
        <taxon>Orobanchaceae</taxon>
        <taxon>Pedicularideae</taxon>
        <taxon>Castillejinae</taxon>
        <taxon>Castilleja</taxon>
    </lineage>
</organism>
<evidence type="ECO:0008006" key="3">
    <source>
        <dbReference type="Google" id="ProtNLM"/>
    </source>
</evidence>
<name>A0ABD3DNH0_9LAMI</name>
<keyword evidence="2" id="KW-1185">Reference proteome</keyword>
<dbReference type="Proteomes" id="UP001632038">
    <property type="component" value="Unassembled WGS sequence"/>
</dbReference>
<comment type="caution">
    <text evidence="1">The sequence shown here is derived from an EMBL/GenBank/DDBJ whole genome shotgun (WGS) entry which is preliminary data.</text>
</comment>
<dbReference type="EMBL" id="JAVIJP010000016">
    <property type="protein sequence ID" value="KAL3642415.1"/>
    <property type="molecule type" value="Genomic_DNA"/>
</dbReference>
<dbReference type="AlphaFoldDB" id="A0ABD3DNH0"/>
<gene>
    <name evidence="1" type="ORF">CASFOL_013230</name>
</gene>
<evidence type="ECO:0000313" key="2">
    <source>
        <dbReference type="Proteomes" id="UP001632038"/>
    </source>
</evidence>
<accession>A0ABD3DNH0</accession>
<protein>
    <recommendedName>
        <fullName evidence="3">F-box protein</fullName>
    </recommendedName>
</protein>
<evidence type="ECO:0000313" key="1">
    <source>
        <dbReference type="EMBL" id="KAL3642415.1"/>
    </source>
</evidence>